<protein>
    <submittedName>
        <fullName evidence="1">Uncharacterized protein</fullName>
    </submittedName>
</protein>
<sequence length="459" mass="50660">MTIKRNPMNRRHFINSLASASLLLPGMLHELLAQSPSSEATNPLAAKEPMFAAKAKRVIFLCMSGGASHVDTFDPKPKLIADSGKSYKGDFLSAPRWEFKRYAKCDTQASSLFPHVGAMMDDICVIRSMKNDFPNHVQANMGLHGGSVVQSRPSMGSWVSYGLGTVNQNLPSFMVLAPEMPYGGTMPWDANFLPACHQGVHVGSDGEPIPNMLRADLADVQDKELGLINFFNQKHEAARGGDSMLAARIKSFETAHGMQTQAPEAFDLTKETDATLALYGLERGSTKGFAWQCLMARRLAERGVRFIELIDIGSNQLINWDAHADMQTHVPLAKNVDQPIAALLKDLKSRGMFEETLVVWSTEFGRRPGDTNPKAKGRTHHSDVYSSWMAGGGIKGGITYGESDEYGYQIVKDQVHVHDLHATMLHQLGIDHKKLTYRYAGRDYRLTDVSGRVVNEIIA</sequence>
<dbReference type="RefSeq" id="WP_184213991.1">
    <property type="nucleotide sequence ID" value="NZ_JACHIP010000001.1"/>
</dbReference>
<dbReference type="InterPro" id="IPR006311">
    <property type="entry name" value="TAT_signal"/>
</dbReference>
<dbReference type="InterPro" id="IPR010869">
    <property type="entry name" value="DUF1501"/>
</dbReference>
<dbReference type="InterPro" id="IPR017850">
    <property type="entry name" value="Alkaline_phosphatase_core_sf"/>
</dbReference>
<dbReference type="EMBL" id="JACHIP010000001">
    <property type="protein sequence ID" value="MBB5056335.1"/>
    <property type="molecule type" value="Genomic_DNA"/>
</dbReference>
<dbReference type="Proteomes" id="UP000540989">
    <property type="component" value="Unassembled WGS sequence"/>
</dbReference>
<gene>
    <name evidence="1" type="ORF">HDF16_001004</name>
</gene>
<dbReference type="AlphaFoldDB" id="A0A7W7ZAI7"/>
<evidence type="ECO:0000313" key="2">
    <source>
        <dbReference type="Proteomes" id="UP000540989"/>
    </source>
</evidence>
<dbReference type="PROSITE" id="PS51318">
    <property type="entry name" value="TAT"/>
    <property type="match status" value="1"/>
</dbReference>
<proteinExistence type="predicted"/>
<organism evidence="1 2">
    <name type="scientific">Granulicella aggregans</name>
    <dbReference type="NCBI Taxonomy" id="474949"/>
    <lineage>
        <taxon>Bacteria</taxon>
        <taxon>Pseudomonadati</taxon>
        <taxon>Acidobacteriota</taxon>
        <taxon>Terriglobia</taxon>
        <taxon>Terriglobales</taxon>
        <taxon>Acidobacteriaceae</taxon>
        <taxon>Granulicella</taxon>
    </lineage>
</organism>
<keyword evidence="2" id="KW-1185">Reference proteome</keyword>
<name>A0A7W7ZAI7_9BACT</name>
<dbReference type="Pfam" id="PF07394">
    <property type="entry name" value="DUF1501"/>
    <property type="match status" value="1"/>
</dbReference>
<accession>A0A7W7ZAI7</accession>
<dbReference type="PANTHER" id="PTHR43737">
    <property type="entry name" value="BLL7424 PROTEIN"/>
    <property type="match status" value="1"/>
</dbReference>
<dbReference type="Gene3D" id="3.40.720.10">
    <property type="entry name" value="Alkaline Phosphatase, subunit A"/>
    <property type="match status" value="1"/>
</dbReference>
<evidence type="ECO:0000313" key="1">
    <source>
        <dbReference type="EMBL" id="MBB5056335.1"/>
    </source>
</evidence>
<dbReference type="SUPFAM" id="SSF53649">
    <property type="entry name" value="Alkaline phosphatase-like"/>
    <property type="match status" value="1"/>
</dbReference>
<reference evidence="1 2" key="1">
    <citation type="submission" date="2020-08" db="EMBL/GenBank/DDBJ databases">
        <title>Genomic Encyclopedia of Type Strains, Phase IV (KMG-V): Genome sequencing to study the core and pangenomes of soil and plant-associated prokaryotes.</title>
        <authorList>
            <person name="Whitman W."/>
        </authorList>
    </citation>
    <scope>NUCLEOTIDE SEQUENCE [LARGE SCALE GENOMIC DNA]</scope>
    <source>
        <strain evidence="1 2">M8UP14</strain>
    </source>
</reference>
<dbReference type="PANTHER" id="PTHR43737:SF1">
    <property type="entry name" value="DUF1501 DOMAIN-CONTAINING PROTEIN"/>
    <property type="match status" value="1"/>
</dbReference>
<comment type="caution">
    <text evidence="1">The sequence shown here is derived from an EMBL/GenBank/DDBJ whole genome shotgun (WGS) entry which is preliminary data.</text>
</comment>